<dbReference type="InterPro" id="IPR012744">
    <property type="entry name" value="Nitri_red_NirB"/>
</dbReference>
<dbReference type="CDD" id="cd19944">
    <property type="entry name" value="NirB_Fer2_BFD-like_2"/>
    <property type="match status" value="1"/>
</dbReference>
<evidence type="ECO:0000256" key="12">
    <source>
        <dbReference type="ARBA" id="ARBA00023004"/>
    </source>
</evidence>
<evidence type="ECO:0000256" key="4">
    <source>
        <dbReference type="ARBA" id="ARBA00005096"/>
    </source>
</evidence>
<dbReference type="InterPro" id="IPR036188">
    <property type="entry name" value="FAD/NAD-bd_sf"/>
</dbReference>
<dbReference type="RefSeq" id="WP_377492705.1">
    <property type="nucleotide sequence ID" value="NZ_JBHMDO010000015.1"/>
</dbReference>
<dbReference type="SUPFAM" id="SSF51905">
    <property type="entry name" value="FAD/NAD(P)-binding domain"/>
    <property type="match status" value="2"/>
</dbReference>
<dbReference type="Pfam" id="PF01077">
    <property type="entry name" value="NIR_SIR"/>
    <property type="match status" value="1"/>
</dbReference>
<comment type="cofactor">
    <cofactor evidence="1">
        <name>siroheme</name>
        <dbReference type="ChEBI" id="CHEBI:60052"/>
    </cofactor>
</comment>
<keyword evidence="13" id="KW-0411">Iron-sulfur</keyword>
<evidence type="ECO:0000256" key="1">
    <source>
        <dbReference type="ARBA" id="ARBA00001929"/>
    </source>
</evidence>
<dbReference type="Gene3D" id="3.30.413.10">
    <property type="entry name" value="Sulfite Reductase Hemoprotein, domain 1"/>
    <property type="match status" value="1"/>
</dbReference>
<dbReference type="SUPFAM" id="SSF55124">
    <property type="entry name" value="Nitrite/Sulfite reductase N-terminal domain-like"/>
    <property type="match status" value="1"/>
</dbReference>
<dbReference type="InterPro" id="IPR005117">
    <property type="entry name" value="NiRdtase/SiRdtase_haem-b_fer"/>
</dbReference>
<reference evidence="22 23" key="1">
    <citation type="submission" date="2024-09" db="EMBL/GenBank/DDBJ databases">
        <authorList>
            <person name="Sun Q."/>
            <person name="Mori K."/>
        </authorList>
    </citation>
    <scope>NUCLEOTIDE SEQUENCE [LARGE SCALE GENOMIC DNA]</scope>
    <source>
        <strain evidence="22 23">TISTR 2452</strain>
    </source>
</reference>
<feature type="domain" description="NADH-rubredoxin oxidoreductase C-terminal" evidence="21">
    <location>
        <begin position="318"/>
        <end position="384"/>
    </location>
</feature>
<evidence type="ECO:0000256" key="10">
    <source>
        <dbReference type="ARBA" id="ARBA00022827"/>
    </source>
</evidence>
<dbReference type="PANTHER" id="PTHR43809:SF1">
    <property type="entry name" value="NITRITE REDUCTASE (NADH) LARGE SUBUNIT"/>
    <property type="match status" value="1"/>
</dbReference>
<feature type="domain" description="FAD/NAD(P)-binding" evidence="20">
    <location>
        <begin position="5"/>
        <end position="282"/>
    </location>
</feature>
<dbReference type="InterPro" id="IPR041854">
    <property type="entry name" value="BFD-like_2Fe2S-bd_dom_sf"/>
</dbReference>
<dbReference type="PRINTS" id="PR00411">
    <property type="entry name" value="PNDRDTASEI"/>
</dbReference>
<name>A0ABV5KNI0_9BACL</name>
<evidence type="ECO:0000256" key="7">
    <source>
        <dbReference type="ARBA" id="ARBA00022630"/>
    </source>
</evidence>
<dbReference type="NCBIfam" id="TIGR02374">
    <property type="entry name" value="nitri_red_nirB"/>
    <property type="match status" value="1"/>
</dbReference>
<dbReference type="SUPFAM" id="SSF56014">
    <property type="entry name" value="Nitrite and sulphite reductase 4Fe-4S domain-like"/>
    <property type="match status" value="1"/>
</dbReference>
<dbReference type="PIRSF" id="PIRSF037149">
    <property type="entry name" value="NirB"/>
    <property type="match status" value="1"/>
</dbReference>
<keyword evidence="11" id="KW-0560">Oxidoreductase</keyword>
<dbReference type="InterPro" id="IPR045854">
    <property type="entry name" value="NO2/SO3_Rdtase_4Fe4S_sf"/>
</dbReference>
<dbReference type="CDD" id="cd19943">
    <property type="entry name" value="NirB_Fer2_BFD-like_1"/>
    <property type="match status" value="1"/>
</dbReference>
<evidence type="ECO:0000256" key="2">
    <source>
        <dbReference type="ARBA" id="ARBA00001966"/>
    </source>
</evidence>
<evidence type="ECO:0000313" key="22">
    <source>
        <dbReference type="EMBL" id="MFB9325933.1"/>
    </source>
</evidence>
<accession>A0ABV5KNI0</accession>
<dbReference type="Gene3D" id="1.10.10.1100">
    <property type="entry name" value="BFD-like [2Fe-2S]-binding domain"/>
    <property type="match status" value="1"/>
</dbReference>
<feature type="domain" description="Nitrite/Sulfite reductase ferredoxin-like" evidence="18">
    <location>
        <begin position="567"/>
        <end position="626"/>
    </location>
</feature>
<comment type="caution">
    <text evidence="22">The sequence shown here is derived from an EMBL/GenBank/DDBJ whole genome shotgun (WGS) entry which is preliminary data.</text>
</comment>
<evidence type="ECO:0000256" key="11">
    <source>
        <dbReference type="ARBA" id="ARBA00023002"/>
    </source>
</evidence>
<evidence type="ECO:0000259" key="17">
    <source>
        <dbReference type="Pfam" id="PF01077"/>
    </source>
</evidence>
<comment type="similarity">
    <text evidence="5">Belongs to the nitrite and sulfite reductase 4Fe-4S domain family.</text>
</comment>
<keyword evidence="6" id="KW-0349">Heme</keyword>
<evidence type="ECO:0000259" key="21">
    <source>
        <dbReference type="Pfam" id="PF18267"/>
    </source>
</evidence>
<keyword evidence="7 16" id="KW-0285">Flavoprotein</keyword>
<keyword evidence="14 16" id="KW-0534">Nitrate assimilation</keyword>
<feature type="domain" description="BFD-like [2Fe-2S]-binding" evidence="19">
    <location>
        <begin position="415"/>
        <end position="463"/>
    </location>
</feature>
<keyword evidence="23" id="KW-1185">Reference proteome</keyword>
<evidence type="ECO:0000256" key="14">
    <source>
        <dbReference type="ARBA" id="ARBA00023063"/>
    </source>
</evidence>
<evidence type="ECO:0000259" key="19">
    <source>
        <dbReference type="Pfam" id="PF04324"/>
    </source>
</evidence>
<evidence type="ECO:0000256" key="5">
    <source>
        <dbReference type="ARBA" id="ARBA00010429"/>
    </source>
</evidence>
<keyword evidence="10 16" id="KW-0274">FAD</keyword>
<evidence type="ECO:0000256" key="13">
    <source>
        <dbReference type="ARBA" id="ARBA00023014"/>
    </source>
</evidence>
<dbReference type="InterPro" id="IPR036136">
    <property type="entry name" value="Nit/Sulf_reduc_fer-like_dom_sf"/>
</dbReference>
<dbReference type="Pfam" id="PF18267">
    <property type="entry name" value="Rubredoxin_C"/>
    <property type="match status" value="1"/>
</dbReference>
<evidence type="ECO:0000256" key="8">
    <source>
        <dbReference type="ARBA" id="ARBA00022714"/>
    </source>
</evidence>
<dbReference type="PRINTS" id="PR00368">
    <property type="entry name" value="FADPNR"/>
</dbReference>
<dbReference type="Proteomes" id="UP001589747">
    <property type="component" value="Unassembled WGS sequence"/>
</dbReference>
<comment type="pathway">
    <text evidence="4">Nitrogen metabolism; nitrate reduction (assimilation).</text>
</comment>
<evidence type="ECO:0000259" key="20">
    <source>
        <dbReference type="Pfam" id="PF07992"/>
    </source>
</evidence>
<dbReference type="InterPro" id="IPR023753">
    <property type="entry name" value="FAD/NAD-binding_dom"/>
</dbReference>
<dbReference type="PANTHER" id="PTHR43809">
    <property type="entry name" value="NITRITE REDUCTASE (NADH) LARGE SUBUNIT"/>
    <property type="match status" value="1"/>
</dbReference>
<gene>
    <name evidence="22" type="primary">nirB</name>
    <name evidence="22" type="ORF">ACFFSY_08330</name>
</gene>
<evidence type="ECO:0000256" key="6">
    <source>
        <dbReference type="ARBA" id="ARBA00022617"/>
    </source>
</evidence>
<evidence type="ECO:0000256" key="3">
    <source>
        <dbReference type="ARBA" id="ARBA00001974"/>
    </source>
</evidence>
<dbReference type="InterPro" id="IPR007419">
    <property type="entry name" value="BFD-like_2Fe2S-bd_dom"/>
</dbReference>
<evidence type="ECO:0000313" key="23">
    <source>
        <dbReference type="Proteomes" id="UP001589747"/>
    </source>
</evidence>
<dbReference type="InterPro" id="IPR041575">
    <property type="entry name" value="Rubredoxin_C"/>
</dbReference>
<dbReference type="Pfam" id="PF07992">
    <property type="entry name" value="Pyr_redox_2"/>
    <property type="match status" value="1"/>
</dbReference>
<sequence length="801" mass="85119">MEKKKLVVIGNGMAGVRCVEEILKQDPDRFEITIFGGEPHPNYNRIMLSKVLQGDTRISDITINDWQWYKDNGIRLYAGDPVVRIDIAQRQVWSQGGVRVPYDKLILATGSLPFMLPLPGADLPGVTAFRDIKDCNTMMEASKKYRRAAVIGGGLLGLEAARGLLNLGMEVDVIHINEYLMERQLDRESAIMLRAELEKQGMRFLLAKHTERIIGKKRVEGLLFKDGTKIAVDLVVVAVGVRPNVRLAADSGIEIDRAILVNDYMQTNVPDVYAVGECAEHRGMVYGMVSPLYEQGKVLAAHLCGVRTPGYEGSILASHLKVSGVDVFSAGEIRESEIDASLKVVNGIKGTYKRVMVRSGKVVGAVLFGDSAEGNKLLGHIKQGADASVLEQDGAGAAGGSDDELVCAMSDKETVCSCNGVSKGAIVSAIREEGLETFEEVRSCTKASSSCGGCKPLVSAILAYTLANEAEPEPAKVTVCGCTPLSHEELRAAVMQGGYADAQTAMRALGWQSADGCRVCRPAVRYYAGLAASMAASVTSTAEAAAAASVPPPGAQAVEPTAALLADGTCAVAPRLYGGVATGDQLRRIAEVAERYGIPQVKLGVSGGIELRGVDPMRLSEVQAALGMEASSDSYGKPLSPVATYGAPRYDGGAVRDSVSLGARLERLLEPMQLPAEFAAAVSASPLHQAGTLTADLGLTAAPAGWEIYVGGSRVKELKRAELLGVADGEETALEIAAAFTQWYREEAEYGQRVWQWIEQVGIVPLREGLFDPLRRTELLGRCPSSARGGILAGAAGRGIG</sequence>
<dbReference type="InterPro" id="IPR006067">
    <property type="entry name" value="NO2/SO3_Rdtase_4Fe4S_dom"/>
</dbReference>
<feature type="domain" description="Nitrite/sulphite reductase 4Fe-4S" evidence="17">
    <location>
        <begin position="653"/>
        <end position="770"/>
    </location>
</feature>
<dbReference type="Pfam" id="PF03460">
    <property type="entry name" value="NIR_SIR_ferr"/>
    <property type="match status" value="1"/>
</dbReference>
<dbReference type="InterPro" id="IPR052034">
    <property type="entry name" value="NasD-like"/>
</dbReference>
<evidence type="ECO:0000259" key="18">
    <source>
        <dbReference type="Pfam" id="PF03460"/>
    </source>
</evidence>
<dbReference type="EMBL" id="JBHMDO010000015">
    <property type="protein sequence ID" value="MFB9325933.1"/>
    <property type="molecule type" value="Genomic_DNA"/>
</dbReference>
<evidence type="ECO:0000256" key="15">
    <source>
        <dbReference type="ARBA" id="ARBA00034078"/>
    </source>
</evidence>
<feature type="domain" description="BFD-like [2Fe-2S]-binding" evidence="19">
    <location>
        <begin position="479"/>
        <end position="527"/>
    </location>
</feature>
<comment type="cofactor">
    <cofactor evidence="3 16">
        <name>FAD</name>
        <dbReference type="ChEBI" id="CHEBI:57692"/>
    </cofactor>
</comment>
<evidence type="ECO:0000256" key="16">
    <source>
        <dbReference type="PIRNR" id="PIRNR037149"/>
    </source>
</evidence>
<proteinExistence type="inferred from homology"/>
<dbReference type="Gene3D" id="3.30.390.30">
    <property type="match status" value="1"/>
</dbReference>
<keyword evidence="9" id="KW-0479">Metal-binding</keyword>
<keyword evidence="8" id="KW-0001">2Fe-2S</keyword>
<protein>
    <submittedName>
        <fullName evidence="22">Nitrite reductase large subunit NirB</fullName>
    </submittedName>
</protein>
<dbReference type="Pfam" id="PF04324">
    <property type="entry name" value="Fer2_BFD"/>
    <property type="match status" value="2"/>
</dbReference>
<keyword evidence="12" id="KW-0408">Iron</keyword>
<comment type="cofactor">
    <cofactor evidence="2">
        <name>[4Fe-4S] cluster</name>
        <dbReference type="ChEBI" id="CHEBI:49883"/>
    </cofactor>
</comment>
<dbReference type="Gene3D" id="3.50.50.60">
    <property type="entry name" value="FAD/NAD(P)-binding domain"/>
    <property type="match status" value="2"/>
</dbReference>
<dbReference type="InterPro" id="IPR016156">
    <property type="entry name" value="FAD/NAD-linked_Rdtase_dimer_sf"/>
</dbReference>
<comment type="cofactor">
    <cofactor evidence="15">
        <name>[2Fe-2S] cluster</name>
        <dbReference type="ChEBI" id="CHEBI:190135"/>
    </cofactor>
</comment>
<organism evidence="22 23">
    <name type="scientific">Paenibacillus aurantiacus</name>
    <dbReference type="NCBI Taxonomy" id="1936118"/>
    <lineage>
        <taxon>Bacteria</taxon>
        <taxon>Bacillati</taxon>
        <taxon>Bacillota</taxon>
        <taxon>Bacilli</taxon>
        <taxon>Bacillales</taxon>
        <taxon>Paenibacillaceae</taxon>
        <taxon>Paenibacillus</taxon>
    </lineage>
</organism>
<dbReference type="InterPro" id="IPR017121">
    <property type="entry name" value="Nitrite_Rdtase_lsu"/>
</dbReference>
<evidence type="ECO:0000256" key="9">
    <source>
        <dbReference type="ARBA" id="ARBA00022723"/>
    </source>
</evidence>